<feature type="compositionally biased region" description="Basic and acidic residues" evidence="5">
    <location>
        <begin position="1"/>
        <end position="10"/>
    </location>
</feature>
<evidence type="ECO:0000256" key="2">
    <source>
        <dbReference type="ARBA" id="ARBA00022692"/>
    </source>
</evidence>
<dbReference type="InterPro" id="IPR004841">
    <property type="entry name" value="AA-permease/SLC12A_dom"/>
</dbReference>
<feature type="domain" description="Amino acid permease/ SLC12A" evidence="7">
    <location>
        <begin position="61"/>
        <end position="535"/>
    </location>
</feature>
<comment type="subcellular location">
    <subcellularLocation>
        <location evidence="1">Membrane</location>
        <topology evidence="1">Multi-pass membrane protein</topology>
    </subcellularLocation>
</comment>
<feature type="transmembrane region" description="Helical" evidence="6">
    <location>
        <begin position="43"/>
        <end position="62"/>
    </location>
</feature>
<sequence>MEYKEKKEPSLHSTWGIHDVGPPNANEHAKHISRKLNRRQVQMYSIGGVSICFTFRACLTIWKVIGTAVFITLGKQNTEAGPLFLLLGYSFWSCIIYLVNECVAVPTSRLPVENAFVDFAVRYVSPGVGMSIGYNYFLGMVCSSSWVSNSANFHKIGLLCFEITNFGNVIDFWTSEPLHPAILTSVCIVTYALIHCWDSRWFGESEFWIVLVKILLLILCLFYTLCTMCGANPLHDAYGFRYWRDPGPVVGTTRSEQLRAFLSALLGASFAVAGPDMLSIISGEARDPRRVMPIAFRTVFVRLFVFFVLSTLAVGIVISSEDQILLDAINNDSAGAAQSPYVASMIRLKVSVLPHLVYLAIATSIYSAGSAFFFNSARTLHGLAMKGMGPPVFKRVNRNGVPYVTVVVTIAFACLSYLQVGNGSAKVLDWFIGRLRGISTAAQLITWCVMCVTYIRWQKAMEVQGLWYTEELPYTSKFLPWGAWLALFCATIVTLINGYTVFLDGGWDIADFIFAYFSPICFVVLALVYSIIKREGLVSPENADLHSGIREIEEHENTLLQSDIVHTNVMKRTFNWIL</sequence>
<evidence type="ECO:0000256" key="1">
    <source>
        <dbReference type="ARBA" id="ARBA00004141"/>
    </source>
</evidence>
<accession>A0A4T0LZ12</accession>
<name>A0A4T0LZ12_9BASI</name>
<keyword evidence="2 6" id="KW-0812">Transmembrane</keyword>
<dbReference type="Pfam" id="PF00324">
    <property type="entry name" value="AA_permease"/>
    <property type="match status" value="1"/>
</dbReference>
<gene>
    <name evidence="8" type="ORF">E3Q22_04020</name>
</gene>
<keyword evidence="3 6" id="KW-1133">Transmembrane helix</keyword>
<dbReference type="Proteomes" id="UP000310685">
    <property type="component" value="Unassembled WGS sequence"/>
</dbReference>
<evidence type="ECO:0000313" key="8">
    <source>
        <dbReference type="EMBL" id="TIB75364.1"/>
    </source>
</evidence>
<protein>
    <recommendedName>
        <fullName evidence="7">Amino acid permease/ SLC12A domain-containing protein</fullName>
    </recommendedName>
</protein>
<dbReference type="PANTHER" id="PTHR43341:SF15">
    <property type="entry name" value="GENERAL AMINO ACID PERMEASE AGP2"/>
    <property type="match status" value="1"/>
</dbReference>
<evidence type="ECO:0000256" key="5">
    <source>
        <dbReference type="SAM" id="MobiDB-lite"/>
    </source>
</evidence>
<dbReference type="PIRSF" id="PIRSF006060">
    <property type="entry name" value="AA_transporter"/>
    <property type="match status" value="1"/>
</dbReference>
<feature type="transmembrane region" description="Helical" evidence="6">
    <location>
        <begin position="512"/>
        <end position="532"/>
    </location>
</feature>
<feature type="transmembrane region" description="Helical" evidence="6">
    <location>
        <begin position="299"/>
        <end position="318"/>
    </location>
</feature>
<evidence type="ECO:0000313" key="9">
    <source>
        <dbReference type="Proteomes" id="UP000310685"/>
    </source>
</evidence>
<feature type="transmembrane region" description="Helical" evidence="6">
    <location>
        <begin position="82"/>
        <end position="99"/>
    </location>
</feature>
<dbReference type="InterPro" id="IPR050524">
    <property type="entry name" value="APC_YAT"/>
</dbReference>
<feature type="transmembrane region" description="Helical" evidence="6">
    <location>
        <begin position="258"/>
        <end position="278"/>
    </location>
</feature>
<feature type="transmembrane region" description="Helical" evidence="6">
    <location>
        <begin position="356"/>
        <end position="380"/>
    </location>
</feature>
<dbReference type="AlphaFoldDB" id="A0A4T0LZ12"/>
<dbReference type="GO" id="GO:0016020">
    <property type="term" value="C:membrane"/>
    <property type="evidence" value="ECO:0007669"/>
    <property type="project" value="UniProtKB-SubCell"/>
</dbReference>
<comment type="caution">
    <text evidence="8">The sequence shown here is derived from an EMBL/GenBank/DDBJ whole genome shotgun (WGS) entry which is preliminary data.</text>
</comment>
<feature type="transmembrane region" description="Helical" evidence="6">
    <location>
        <begin position="478"/>
        <end position="500"/>
    </location>
</feature>
<feature type="transmembrane region" description="Helical" evidence="6">
    <location>
        <begin position="438"/>
        <end position="457"/>
    </location>
</feature>
<feature type="region of interest" description="Disordered" evidence="5">
    <location>
        <begin position="1"/>
        <end position="23"/>
    </location>
</feature>
<feature type="transmembrane region" description="Helical" evidence="6">
    <location>
        <begin position="207"/>
        <end position="225"/>
    </location>
</feature>
<dbReference type="PANTHER" id="PTHR43341">
    <property type="entry name" value="AMINO ACID PERMEASE"/>
    <property type="match status" value="1"/>
</dbReference>
<evidence type="ECO:0000256" key="6">
    <source>
        <dbReference type="SAM" id="Phobius"/>
    </source>
</evidence>
<dbReference type="Gene3D" id="1.20.1740.10">
    <property type="entry name" value="Amino acid/polyamine transporter I"/>
    <property type="match status" value="1"/>
</dbReference>
<keyword evidence="4 6" id="KW-0472">Membrane</keyword>
<proteinExistence type="predicted"/>
<evidence type="ECO:0000256" key="3">
    <source>
        <dbReference type="ARBA" id="ARBA00022989"/>
    </source>
</evidence>
<reference evidence="8 9" key="1">
    <citation type="submission" date="2019-03" db="EMBL/GenBank/DDBJ databases">
        <title>Sequencing 25 genomes of Wallemia mellicola.</title>
        <authorList>
            <person name="Gostincar C."/>
        </authorList>
    </citation>
    <scope>NUCLEOTIDE SEQUENCE [LARGE SCALE GENOMIC DNA]</scope>
    <source>
        <strain evidence="8 9">EXF-6152</strain>
    </source>
</reference>
<evidence type="ECO:0000256" key="4">
    <source>
        <dbReference type="ARBA" id="ARBA00023136"/>
    </source>
</evidence>
<dbReference type="GO" id="GO:0015171">
    <property type="term" value="F:amino acid transmembrane transporter activity"/>
    <property type="evidence" value="ECO:0007669"/>
    <property type="project" value="TreeGrafter"/>
</dbReference>
<feature type="transmembrane region" description="Helical" evidence="6">
    <location>
        <begin position="400"/>
        <end position="418"/>
    </location>
</feature>
<dbReference type="EMBL" id="SPRC01000065">
    <property type="protein sequence ID" value="TIB75364.1"/>
    <property type="molecule type" value="Genomic_DNA"/>
</dbReference>
<evidence type="ECO:0000259" key="7">
    <source>
        <dbReference type="Pfam" id="PF00324"/>
    </source>
</evidence>
<organism evidence="8 9">
    <name type="scientific">Wallemia mellicola</name>
    <dbReference type="NCBI Taxonomy" id="1708541"/>
    <lineage>
        <taxon>Eukaryota</taxon>
        <taxon>Fungi</taxon>
        <taxon>Dikarya</taxon>
        <taxon>Basidiomycota</taxon>
        <taxon>Wallemiomycotina</taxon>
        <taxon>Wallemiomycetes</taxon>
        <taxon>Wallemiales</taxon>
        <taxon>Wallemiaceae</taxon>
        <taxon>Wallemia</taxon>
    </lineage>
</organism>